<comment type="pathway">
    <text evidence="2">Lipid metabolism.</text>
</comment>
<reference evidence="11 12" key="1">
    <citation type="submission" date="2019-02" db="EMBL/GenBank/DDBJ databases">
        <title>Marinobacter halodurans sp. nov., a marine bacterium isolated from sea tidal flat.</title>
        <authorList>
            <person name="Yoo Y."/>
            <person name="Lee D.W."/>
            <person name="Kim B.S."/>
            <person name="Kim J.-J."/>
        </authorList>
    </citation>
    <scope>NUCLEOTIDE SEQUENCE [LARGE SCALE GENOMIC DNA]</scope>
    <source>
        <strain evidence="11 12">YJ-S3-2</strain>
    </source>
</reference>
<keyword evidence="7" id="KW-0012">Acyltransferase</keyword>
<evidence type="ECO:0000256" key="7">
    <source>
        <dbReference type="ARBA" id="ARBA00023315"/>
    </source>
</evidence>
<evidence type="ECO:0000313" key="12">
    <source>
        <dbReference type="Proteomes" id="UP000313645"/>
    </source>
</evidence>
<dbReference type="SUPFAM" id="SSF52777">
    <property type="entry name" value="CoA-dependent acyltransferases"/>
    <property type="match status" value="2"/>
</dbReference>
<dbReference type="Proteomes" id="UP000313645">
    <property type="component" value="Unassembled WGS sequence"/>
</dbReference>
<evidence type="ECO:0000256" key="2">
    <source>
        <dbReference type="ARBA" id="ARBA00005189"/>
    </source>
</evidence>
<dbReference type="InterPro" id="IPR023213">
    <property type="entry name" value="CAT-like_dom_sf"/>
</dbReference>
<organism evidence="11 12">
    <name type="scientific">Marinobacter halodurans</name>
    <dbReference type="NCBI Taxonomy" id="2528979"/>
    <lineage>
        <taxon>Bacteria</taxon>
        <taxon>Pseudomonadati</taxon>
        <taxon>Pseudomonadota</taxon>
        <taxon>Gammaproteobacteria</taxon>
        <taxon>Pseudomonadales</taxon>
        <taxon>Marinobacteraceae</taxon>
        <taxon>Marinobacter</taxon>
    </lineage>
</organism>
<proteinExistence type="inferred from homology"/>
<comment type="catalytic activity">
    <reaction evidence="8">
        <text>an acyl-CoA + a 1,2-diacyl-sn-glycerol = a triacyl-sn-glycerol + CoA</text>
        <dbReference type="Rhea" id="RHEA:10868"/>
        <dbReference type="ChEBI" id="CHEBI:17815"/>
        <dbReference type="ChEBI" id="CHEBI:57287"/>
        <dbReference type="ChEBI" id="CHEBI:58342"/>
        <dbReference type="ChEBI" id="CHEBI:64615"/>
        <dbReference type="EC" id="2.3.1.20"/>
    </reaction>
</comment>
<dbReference type="EC" id="2.3.1.20" evidence="4"/>
<evidence type="ECO:0000259" key="10">
    <source>
        <dbReference type="Pfam" id="PF06974"/>
    </source>
</evidence>
<gene>
    <name evidence="11" type="ORF">EZI54_03555</name>
</gene>
<feature type="domain" description="O-acyltransferase WSD1 C-terminal" evidence="10">
    <location>
        <begin position="323"/>
        <end position="462"/>
    </location>
</feature>
<comment type="similarity">
    <text evidence="3">Belongs to the long-chain O-acyltransferase family.</text>
</comment>
<evidence type="ECO:0000313" key="11">
    <source>
        <dbReference type="EMBL" id="TBW58470.1"/>
    </source>
</evidence>
<evidence type="ECO:0000256" key="3">
    <source>
        <dbReference type="ARBA" id="ARBA00009587"/>
    </source>
</evidence>
<accession>A0ABY1ZP08</accession>
<evidence type="ECO:0000256" key="5">
    <source>
        <dbReference type="ARBA" id="ARBA00022679"/>
    </source>
</evidence>
<dbReference type="InterPro" id="IPR045034">
    <property type="entry name" value="O-acyltransferase_WSD1-like"/>
</dbReference>
<keyword evidence="12" id="KW-1185">Reference proteome</keyword>
<evidence type="ECO:0000256" key="4">
    <source>
        <dbReference type="ARBA" id="ARBA00013244"/>
    </source>
</evidence>
<evidence type="ECO:0000256" key="1">
    <source>
        <dbReference type="ARBA" id="ARBA00004771"/>
    </source>
</evidence>
<dbReference type="PANTHER" id="PTHR31650">
    <property type="entry name" value="O-ACYLTRANSFERASE (WSD1-LIKE) FAMILY PROTEIN"/>
    <property type="match status" value="1"/>
</dbReference>
<name>A0ABY1ZP08_9GAMM</name>
<dbReference type="InterPro" id="IPR009721">
    <property type="entry name" value="O-acyltransferase_WSD1_C"/>
</dbReference>
<sequence length="465" mass="52109">MSHMESSLLSPVDAAWLSMESPANPMTITVLLRVDGLTAPVFRHFLENHWLRIARFRCRPVRKGAAWVWEEDDLFRLRHHFHVEPEPMDEARLQDWLSARLNQSMPDYRPRWGFWLIPRAQGGAALLLRMHHCYADGLSLIELFNALTTTVPDALPADLAGGERVSGGRRWLDAGWHWLQTQVTLADEGRVEDVAPSDAPVDALSKHRQQLEKAAWNGLKLVNELSQYVLEPEDTPTRLKPGLLGRRQCRWSAPIPLAAFRHIANTTHCKINDVLLACVAQALRKQLEGDELDLDEVMLHAAVPVDIRGLLPDSVQPEPGELGNLFGTVFVPLPVDAHSPLECLYRVKHETRRLKRSWQPGISWGLMCSAGLLPKTWQQPVADLFCRKASAVVSNVPGTPESRYLAGCRVREQMFWVPQSGDIGLGVSIVSYAGRVQFGVVADEAVMADPKPFLDDCVNALQGWQ</sequence>
<keyword evidence="6" id="KW-0319">Glycerol metabolism</keyword>
<dbReference type="Gene3D" id="3.30.559.10">
    <property type="entry name" value="Chloramphenicol acetyltransferase-like domain"/>
    <property type="match status" value="1"/>
</dbReference>
<evidence type="ECO:0000256" key="8">
    <source>
        <dbReference type="ARBA" id="ARBA00048109"/>
    </source>
</evidence>
<feature type="domain" description="O-acyltransferase WSD1-like N-terminal" evidence="9">
    <location>
        <begin position="9"/>
        <end position="274"/>
    </location>
</feature>
<evidence type="ECO:0000259" key="9">
    <source>
        <dbReference type="Pfam" id="PF03007"/>
    </source>
</evidence>
<dbReference type="EMBL" id="SJDL01000004">
    <property type="protein sequence ID" value="TBW58470.1"/>
    <property type="molecule type" value="Genomic_DNA"/>
</dbReference>
<evidence type="ECO:0000256" key="6">
    <source>
        <dbReference type="ARBA" id="ARBA00022798"/>
    </source>
</evidence>
<comment type="caution">
    <text evidence="11">The sequence shown here is derived from an EMBL/GenBank/DDBJ whole genome shotgun (WGS) entry which is preliminary data.</text>
</comment>
<dbReference type="PANTHER" id="PTHR31650:SF1">
    <property type="entry name" value="WAX ESTER SYNTHASE_DIACYLGLYCEROL ACYLTRANSFERASE 4-RELATED"/>
    <property type="match status" value="1"/>
</dbReference>
<dbReference type="Pfam" id="PF03007">
    <property type="entry name" value="WS_DGAT_cat"/>
    <property type="match status" value="1"/>
</dbReference>
<keyword evidence="5" id="KW-0808">Transferase</keyword>
<protein>
    <recommendedName>
        <fullName evidence="4">diacylglycerol O-acyltransferase</fullName>
        <ecNumber evidence="4">2.3.1.20</ecNumber>
    </recommendedName>
</protein>
<dbReference type="InterPro" id="IPR004255">
    <property type="entry name" value="O-acyltransferase_WSD1_N"/>
</dbReference>
<dbReference type="Pfam" id="PF06974">
    <property type="entry name" value="WS_DGAT_C"/>
    <property type="match status" value="1"/>
</dbReference>
<comment type="pathway">
    <text evidence="1">Glycerolipid metabolism; triacylglycerol biosynthesis.</text>
</comment>